<feature type="domain" description="DNA2/NAM7 helicase helicase" evidence="5">
    <location>
        <begin position="461"/>
        <end position="558"/>
    </location>
</feature>
<dbReference type="InterPro" id="IPR047187">
    <property type="entry name" value="SF1_C_Upf1"/>
</dbReference>
<evidence type="ECO:0000256" key="2">
    <source>
        <dbReference type="ARBA" id="ARBA00022490"/>
    </source>
</evidence>
<dbReference type="SUPFAM" id="SSF52540">
    <property type="entry name" value="P-loop containing nucleoside triphosphate hydrolases"/>
    <property type="match status" value="1"/>
</dbReference>
<evidence type="ECO:0000256" key="1">
    <source>
        <dbReference type="ARBA" id="ARBA00004496"/>
    </source>
</evidence>
<feature type="domain" description="DNA2/NAM7 helicase helicase" evidence="5">
    <location>
        <begin position="566"/>
        <end position="637"/>
    </location>
</feature>
<dbReference type="Gene3D" id="3.40.50.300">
    <property type="entry name" value="P-loop containing nucleotide triphosphate hydrolases"/>
    <property type="match status" value="2"/>
</dbReference>
<accession>A0A9P5MWI3</accession>
<dbReference type="GO" id="GO:0031047">
    <property type="term" value="P:regulatory ncRNA-mediated gene silencing"/>
    <property type="evidence" value="ECO:0007669"/>
    <property type="project" value="UniProtKB-KW"/>
</dbReference>
<evidence type="ECO:0000313" key="8">
    <source>
        <dbReference type="Proteomes" id="UP000759537"/>
    </source>
</evidence>
<name>A0A9P5MWI3_9AGAM</name>
<evidence type="ECO:0000259" key="6">
    <source>
        <dbReference type="Pfam" id="PF13087"/>
    </source>
</evidence>
<dbReference type="PANTHER" id="PTHR45418">
    <property type="entry name" value="CANCER/TESTIS ANTIGEN 55"/>
    <property type="match status" value="1"/>
</dbReference>
<dbReference type="AlphaFoldDB" id="A0A9P5MWI3"/>
<comment type="subcellular location">
    <subcellularLocation>
        <location evidence="1">Cytoplasm</location>
    </subcellularLocation>
</comment>
<comment type="caution">
    <text evidence="7">The sequence shown here is derived from an EMBL/GenBank/DDBJ whole genome shotgun (WGS) entry which is preliminary data.</text>
</comment>
<dbReference type="CDD" id="cd18038">
    <property type="entry name" value="DEXXQc_Helz-like"/>
    <property type="match status" value="1"/>
</dbReference>
<dbReference type="CDD" id="cd18808">
    <property type="entry name" value="SF1_C_Upf1"/>
    <property type="match status" value="1"/>
</dbReference>
<dbReference type="InterPro" id="IPR026122">
    <property type="entry name" value="MOV-10/SDE3_DEXXQ/H-box"/>
</dbReference>
<feature type="compositionally biased region" description="Polar residues" evidence="4">
    <location>
        <begin position="34"/>
        <end position="58"/>
    </location>
</feature>
<gene>
    <name evidence="7" type="ORF">DFH94DRAFT_630927</name>
</gene>
<dbReference type="OrthoDB" id="6513042at2759"/>
<sequence>MPQQAGLCEAAIELKFHNHKRKADFVIRRTLSGQARQPTNGQGHHQNGSARALQSRSVNGGGDDRSSVSTDDDDDDGEELLDTGISVSDEEGLNVGIVERRRQNGPFATATSSLTIKLEDGFPAVTFLKERIKTSDNSDSACCSFIATFEGDSRTIRPGTESTVRIIFSPKFEGLFEAELKLVFYDARLSSRFVVRRRLQGIAGSIEDHNLFESLDQENDIEPQRDNRYVPPQAVIPLLQPDRRRRSRKLPDYDVPPIVQEAVNTSTAACPYDEKAWQLVYTLRPRSLTEDTYAQYFQALLNVEDGQQQSDVLCQPFYVVDVQTQGKRHIIEIENNDEDLLPEVVIGDFVWLDDIQADIRYEARIAKMDVFQRGQSRLAVLKMTLRLPTEFNLEQGALFILRFRANRITLRRQHHALASLFTGIFPRRLLFPSAADIGSRQHLSRAEIDNLDLANGNIRDDDQQLRTVVSVLEQPKGSVPFIIFGPPGTGKTSALVESIIQLVRRDFRVRVLACTPSNAAADLLVERLAAAGLDSDQLYRINAYSREEDVPEDVQPFSVIPERSKLLAFRVVLSTCSSAGMLQTLNVPVGHFSHIVADEAAQAEETLVMIPILSFSDAYTNIILAGDPNQLGPVIKSPVVAKAGLGKSFLRRLMLIREVYGLEAQVGKTIVALQMNRRSHGAIIAWPNRYLYEDIMRASGDVDVTHLLVKSGVLPKKDFPIVFHGIKGREKRTRLSPSYFNIHEASIVRDYCMKLTSDPTRKIYTEDIGVIAPYKAQVRTIREVLKQVNLSDISVGSVEQFQGQERKVIIMATTRSNEEDHPRKALGFLMNPRRMNVAITRAQSLLILVGDPGVLGKDMFWRTFLNYITSNRGSTGKQPGWKHTDPVPVHPTEVIPRHPVLFGEEFIDGKSENIYKYNLGEG</sequence>
<keyword evidence="3" id="KW-0943">RNA-mediated gene silencing</keyword>
<dbReference type="GO" id="GO:0003723">
    <property type="term" value="F:RNA binding"/>
    <property type="evidence" value="ECO:0007669"/>
    <property type="project" value="InterPro"/>
</dbReference>
<keyword evidence="8" id="KW-1185">Reference proteome</keyword>
<dbReference type="EMBL" id="WHVB01000008">
    <property type="protein sequence ID" value="KAF8480440.1"/>
    <property type="molecule type" value="Genomic_DNA"/>
</dbReference>
<dbReference type="GO" id="GO:0005737">
    <property type="term" value="C:cytoplasm"/>
    <property type="evidence" value="ECO:0007669"/>
    <property type="project" value="UniProtKB-SubCell"/>
</dbReference>
<evidence type="ECO:0000256" key="4">
    <source>
        <dbReference type="SAM" id="MobiDB-lite"/>
    </source>
</evidence>
<dbReference type="Pfam" id="PF13086">
    <property type="entry name" value="AAA_11"/>
    <property type="match status" value="2"/>
</dbReference>
<feature type="domain" description="DNA2/NAM7 helicase-like C-terminal" evidence="6">
    <location>
        <begin position="667"/>
        <end position="851"/>
    </location>
</feature>
<dbReference type="InterPro" id="IPR027417">
    <property type="entry name" value="P-loop_NTPase"/>
</dbReference>
<keyword evidence="2" id="KW-0963">Cytoplasm</keyword>
<dbReference type="InterPro" id="IPR041679">
    <property type="entry name" value="DNA2/NAM7-like_C"/>
</dbReference>
<reference evidence="7" key="1">
    <citation type="submission" date="2019-10" db="EMBL/GenBank/DDBJ databases">
        <authorList>
            <consortium name="DOE Joint Genome Institute"/>
            <person name="Kuo A."/>
            <person name="Miyauchi S."/>
            <person name="Kiss E."/>
            <person name="Drula E."/>
            <person name="Kohler A."/>
            <person name="Sanchez-Garcia M."/>
            <person name="Andreopoulos B."/>
            <person name="Barry K.W."/>
            <person name="Bonito G."/>
            <person name="Buee M."/>
            <person name="Carver A."/>
            <person name="Chen C."/>
            <person name="Cichocki N."/>
            <person name="Clum A."/>
            <person name="Culley D."/>
            <person name="Crous P.W."/>
            <person name="Fauchery L."/>
            <person name="Girlanda M."/>
            <person name="Hayes R."/>
            <person name="Keri Z."/>
            <person name="LaButti K."/>
            <person name="Lipzen A."/>
            <person name="Lombard V."/>
            <person name="Magnuson J."/>
            <person name="Maillard F."/>
            <person name="Morin E."/>
            <person name="Murat C."/>
            <person name="Nolan M."/>
            <person name="Ohm R."/>
            <person name="Pangilinan J."/>
            <person name="Pereira M."/>
            <person name="Perotto S."/>
            <person name="Peter M."/>
            <person name="Riley R."/>
            <person name="Sitrit Y."/>
            <person name="Stielow B."/>
            <person name="Szollosi G."/>
            <person name="Zifcakova L."/>
            <person name="Stursova M."/>
            <person name="Spatafora J.W."/>
            <person name="Tedersoo L."/>
            <person name="Vaario L.-M."/>
            <person name="Yamada A."/>
            <person name="Yan M."/>
            <person name="Wang P."/>
            <person name="Xu J."/>
            <person name="Bruns T."/>
            <person name="Baldrian P."/>
            <person name="Vilgalys R."/>
            <person name="Henrissat B."/>
            <person name="Grigoriev I.V."/>
            <person name="Hibbett D."/>
            <person name="Nagy L.G."/>
            <person name="Martin F.M."/>
        </authorList>
    </citation>
    <scope>NUCLEOTIDE SEQUENCE</scope>
    <source>
        <strain evidence="7">Prilba</strain>
    </source>
</reference>
<dbReference type="GO" id="GO:0016787">
    <property type="term" value="F:hydrolase activity"/>
    <property type="evidence" value="ECO:0007669"/>
    <property type="project" value="UniProtKB-KW"/>
</dbReference>
<evidence type="ECO:0000259" key="5">
    <source>
        <dbReference type="Pfam" id="PF13086"/>
    </source>
</evidence>
<feature type="region of interest" description="Disordered" evidence="4">
    <location>
        <begin position="34"/>
        <end position="85"/>
    </location>
</feature>
<dbReference type="PANTHER" id="PTHR45418:SF1">
    <property type="entry name" value="CANCER_TESTIS ANTIGEN 55"/>
    <property type="match status" value="1"/>
</dbReference>
<reference evidence="7" key="2">
    <citation type="journal article" date="2020" name="Nat. Commun.">
        <title>Large-scale genome sequencing of mycorrhizal fungi provides insights into the early evolution of symbiotic traits.</title>
        <authorList>
            <person name="Miyauchi S."/>
            <person name="Kiss E."/>
            <person name="Kuo A."/>
            <person name="Drula E."/>
            <person name="Kohler A."/>
            <person name="Sanchez-Garcia M."/>
            <person name="Morin E."/>
            <person name="Andreopoulos B."/>
            <person name="Barry K.W."/>
            <person name="Bonito G."/>
            <person name="Buee M."/>
            <person name="Carver A."/>
            <person name="Chen C."/>
            <person name="Cichocki N."/>
            <person name="Clum A."/>
            <person name="Culley D."/>
            <person name="Crous P.W."/>
            <person name="Fauchery L."/>
            <person name="Girlanda M."/>
            <person name="Hayes R.D."/>
            <person name="Keri Z."/>
            <person name="LaButti K."/>
            <person name="Lipzen A."/>
            <person name="Lombard V."/>
            <person name="Magnuson J."/>
            <person name="Maillard F."/>
            <person name="Murat C."/>
            <person name="Nolan M."/>
            <person name="Ohm R.A."/>
            <person name="Pangilinan J."/>
            <person name="Pereira M.F."/>
            <person name="Perotto S."/>
            <person name="Peter M."/>
            <person name="Pfister S."/>
            <person name="Riley R."/>
            <person name="Sitrit Y."/>
            <person name="Stielow J.B."/>
            <person name="Szollosi G."/>
            <person name="Zifcakova L."/>
            <person name="Stursova M."/>
            <person name="Spatafora J.W."/>
            <person name="Tedersoo L."/>
            <person name="Vaario L.M."/>
            <person name="Yamada A."/>
            <person name="Yan M."/>
            <person name="Wang P."/>
            <person name="Xu J."/>
            <person name="Bruns T."/>
            <person name="Baldrian P."/>
            <person name="Vilgalys R."/>
            <person name="Dunand C."/>
            <person name="Henrissat B."/>
            <person name="Grigoriev I.V."/>
            <person name="Hibbett D."/>
            <person name="Nagy L.G."/>
            <person name="Martin F.M."/>
        </authorList>
    </citation>
    <scope>NUCLEOTIDE SEQUENCE</scope>
    <source>
        <strain evidence="7">Prilba</strain>
    </source>
</reference>
<organism evidence="7 8">
    <name type="scientific">Russula ochroleuca</name>
    <dbReference type="NCBI Taxonomy" id="152965"/>
    <lineage>
        <taxon>Eukaryota</taxon>
        <taxon>Fungi</taxon>
        <taxon>Dikarya</taxon>
        <taxon>Basidiomycota</taxon>
        <taxon>Agaricomycotina</taxon>
        <taxon>Agaricomycetes</taxon>
        <taxon>Russulales</taxon>
        <taxon>Russulaceae</taxon>
        <taxon>Russula</taxon>
    </lineage>
</organism>
<evidence type="ECO:0000313" key="7">
    <source>
        <dbReference type="EMBL" id="KAF8480440.1"/>
    </source>
</evidence>
<keyword evidence="7" id="KW-0378">Hydrolase</keyword>
<protein>
    <submittedName>
        <fullName evidence="7">P-loop containing nucleoside triphosphate hydrolase protein</fullName>
    </submittedName>
</protein>
<dbReference type="Pfam" id="PF13087">
    <property type="entry name" value="AAA_12"/>
    <property type="match status" value="1"/>
</dbReference>
<proteinExistence type="predicted"/>
<evidence type="ECO:0000256" key="3">
    <source>
        <dbReference type="ARBA" id="ARBA00023158"/>
    </source>
</evidence>
<dbReference type="InterPro" id="IPR041677">
    <property type="entry name" value="DNA2/NAM7_AAA_11"/>
</dbReference>
<dbReference type="Proteomes" id="UP000759537">
    <property type="component" value="Unassembled WGS sequence"/>
</dbReference>
<feature type="compositionally biased region" description="Acidic residues" evidence="4">
    <location>
        <begin position="70"/>
        <end position="81"/>
    </location>
</feature>
<dbReference type="GO" id="GO:0032574">
    <property type="term" value="F:5'-3' RNA helicase activity"/>
    <property type="evidence" value="ECO:0007669"/>
    <property type="project" value="InterPro"/>
</dbReference>